<gene>
    <name evidence="2" type="ORF">KI387_037556</name>
</gene>
<dbReference type="InterPro" id="IPR031105">
    <property type="entry name" value="TRP_plant"/>
</dbReference>
<proteinExistence type="predicted"/>
<dbReference type="SUPFAM" id="SSF46689">
    <property type="entry name" value="Homeodomain-like"/>
    <property type="match status" value="1"/>
</dbReference>
<organism evidence="2 3">
    <name type="scientific">Taxus chinensis</name>
    <name type="common">Chinese yew</name>
    <name type="synonym">Taxus wallichiana var. chinensis</name>
    <dbReference type="NCBI Taxonomy" id="29808"/>
    <lineage>
        <taxon>Eukaryota</taxon>
        <taxon>Viridiplantae</taxon>
        <taxon>Streptophyta</taxon>
        <taxon>Embryophyta</taxon>
        <taxon>Tracheophyta</taxon>
        <taxon>Spermatophyta</taxon>
        <taxon>Pinopsida</taxon>
        <taxon>Pinidae</taxon>
        <taxon>Conifers II</taxon>
        <taxon>Cupressales</taxon>
        <taxon>Taxaceae</taxon>
        <taxon>Taxus</taxon>
    </lineage>
</organism>
<feature type="non-terminal residue" evidence="2">
    <location>
        <position position="516"/>
    </location>
</feature>
<sequence>GLHTFCSLLGLLNLDQHRQIKFIIAKINQRIRTGLQFQSFQKLDESMTSIFRILNDSETKLTKQMNEATRKCSSSLKKKDRVFKEIKLAMQKQTDMQRQQFKDLQLDLLEIKSIMQTMATEKYKTCSCFSSKECAKYSVEESNSTKRNFSKQFIDNGNGKESTQKGKDVKDEKDRERLSGFHDNPLEEHHNHGLVQVACRIYPVHSHTMDEKVAMNIENGINSLQNDGEQGKPWNVKMTENAETTMKHIDCNDGANMLDDLPHNACPEIWKGSLFPMKKQENFLHLSIEKQNSGKCKNLQNYGRQFDMEVSPKLSISNVLMSQTGRGLTNNTNCIKEGIQYNRMGTELSTSGGDSNICNILEPSQACEGLNLFDKGILREELGRNIDFRDILGNRFQDSLVNKHKRLNSITSEKERSNMEDHTYNCKRHHTKEQPSMEEKKTKQDENHVSAKHNHCPSRKRIKCQAAWLRRPSHRFNESEVESLISAVEKLGTGRWRDVKEMYFSTFMFRTAADLK</sequence>
<feature type="compositionally biased region" description="Basic and acidic residues" evidence="1">
    <location>
        <begin position="162"/>
        <end position="187"/>
    </location>
</feature>
<feature type="compositionally biased region" description="Basic and acidic residues" evidence="1">
    <location>
        <begin position="432"/>
        <end position="449"/>
    </location>
</feature>
<dbReference type="Gene3D" id="1.10.246.220">
    <property type="match status" value="1"/>
</dbReference>
<evidence type="ECO:0000313" key="3">
    <source>
        <dbReference type="Proteomes" id="UP000824469"/>
    </source>
</evidence>
<feature type="region of interest" description="Disordered" evidence="1">
    <location>
        <begin position="148"/>
        <end position="187"/>
    </location>
</feature>
<comment type="caution">
    <text evidence="2">The sequence shown here is derived from an EMBL/GenBank/DDBJ whole genome shotgun (WGS) entry which is preliminary data.</text>
</comment>
<feature type="compositionally biased region" description="Polar residues" evidence="1">
    <location>
        <begin position="148"/>
        <end position="161"/>
    </location>
</feature>
<keyword evidence="3" id="KW-1185">Reference proteome</keyword>
<dbReference type="Proteomes" id="UP000824469">
    <property type="component" value="Unassembled WGS sequence"/>
</dbReference>
<accession>A0AA38FSG1</accession>
<evidence type="ECO:0000313" key="2">
    <source>
        <dbReference type="EMBL" id="KAH9309645.1"/>
    </source>
</evidence>
<dbReference type="PANTHER" id="PTHR21717:SF70">
    <property type="entry name" value="TELOMERE REPEAT-BINDING PROTEIN 2-RELATED"/>
    <property type="match status" value="1"/>
</dbReference>
<dbReference type="AlphaFoldDB" id="A0AA38FSG1"/>
<reference evidence="2 3" key="1">
    <citation type="journal article" date="2021" name="Nat. Plants">
        <title>The Taxus genome provides insights into paclitaxel biosynthesis.</title>
        <authorList>
            <person name="Xiong X."/>
            <person name="Gou J."/>
            <person name="Liao Q."/>
            <person name="Li Y."/>
            <person name="Zhou Q."/>
            <person name="Bi G."/>
            <person name="Li C."/>
            <person name="Du R."/>
            <person name="Wang X."/>
            <person name="Sun T."/>
            <person name="Guo L."/>
            <person name="Liang H."/>
            <person name="Lu P."/>
            <person name="Wu Y."/>
            <person name="Zhang Z."/>
            <person name="Ro D.K."/>
            <person name="Shang Y."/>
            <person name="Huang S."/>
            <person name="Yan J."/>
        </authorList>
    </citation>
    <scope>NUCLEOTIDE SEQUENCE [LARGE SCALE GENOMIC DNA]</scope>
    <source>
        <strain evidence="2">Ta-2019</strain>
    </source>
</reference>
<protein>
    <recommendedName>
        <fullName evidence="4">Myb-like domain-containing protein</fullName>
    </recommendedName>
</protein>
<evidence type="ECO:0000256" key="1">
    <source>
        <dbReference type="SAM" id="MobiDB-lite"/>
    </source>
</evidence>
<dbReference type="EMBL" id="JAHRHJ020000007">
    <property type="protein sequence ID" value="KAH9309645.1"/>
    <property type="molecule type" value="Genomic_DNA"/>
</dbReference>
<feature type="non-terminal residue" evidence="2">
    <location>
        <position position="1"/>
    </location>
</feature>
<evidence type="ECO:0008006" key="4">
    <source>
        <dbReference type="Google" id="ProtNLM"/>
    </source>
</evidence>
<dbReference type="InterPro" id="IPR009057">
    <property type="entry name" value="Homeodomain-like_sf"/>
</dbReference>
<feature type="region of interest" description="Disordered" evidence="1">
    <location>
        <begin position="428"/>
        <end position="456"/>
    </location>
</feature>
<dbReference type="PANTHER" id="PTHR21717">
    <property type="entry name" value="TELOMERIC REPEAT BINDING PROTEIN"/>
    <property type="match status" value="1"/>
</dbReference>
<name>A0AA38FSG1_TAXCH</name>